<feature type="transmembrane region" description="Helical" evidence="8">
    <location>
        <begin position="437"/>
        <end position="457"/>
    </location>
</feature>
<feature type="transmembrane region" description="Helical" evidence="8">
    <location>
        <begin position="398"/>
        <end position="417"/>
    </location>
</feature>
<dbReference type="PANTHER" id="PTHR30003">
    <property type="entry name" value="L-LACTATE PERMEASE"/>
    <property type="match status" value="1"/>
</dbReference>
<comment type="similarity">
    <text evidence="2 8">Belongs to the lactate permease family.</text>
</comment>
<protein>
    <recommendedName>
        <fullName evidence="8">L-lactate permease</fullName>
    </recommendedName>
</protein>
<dbReference type="InterPro" id="IPR003804">
    <property type="entry name" value="Lactate_perm"/>
</dbReference>
<evidence type="ECO:0000256" key="5">
    <source>
        <dbReference type="ARBA" id="ARBA00022692"/>
    </source>
</evidence>
<dbReference type="GO" id="GO:0015129">
    <property type="term" value="F:lactate transmembrane transporter activity"/>
    <property type="evidence" value="ECO:0007669"/>
    <property type="project" value="UniProtKB-UniRule"/>
</dbReference>
<dbReference type="EMBL" id="JAATHJ010000015">
    <property type="protein sequence ID" value="NJP38058.1"/>
    <property type="molecule type" value="Genomic_DNA"/>
</dbReference>
<evidence type="ECO:0000256" key="1">
    <source>
        <dbReference type="ARBA" id="ARBA00004651"/>
    </source>
</evidence>
<comment type="subcellular location">
    <subcellularLocation>
        <location evidence="1 8">Cell membrane</location>
        <topology evidence="1 8">Multi-pass membrane protein</topology>
    </subcellularLocation>
</comment>
<dbReference type="GO" id="GO:0015295">
    <property type="term" value="F:solute:proton symporter activity"/>
    <property type="evidence" value="ECO:0007669"/>
    <property type="project" value="TreeGrafter"/>
</dbReference>
<comment type="caution">
    <text evidence="9">The sequence shown here is derived from an EMBL/GenBank/DDBJ whole genome shotgun (WGS) entry which is preliminary data.</text>
</comment>
<feature type="transmembrane region" description="Helical" evidence="8">
    <location>
        <begin position="252"/>
        <end position="269"/>
    </location>
</feature>
<evidence type="ECO:0000256" key="6">
    <source>
        <dbReference type="ARBA" id="ARBA00022989"/>
    </source>
</evidence>
<reference evidence="9 10" key="1">
    <citation type="submission" date="2020-03" db="EMBL/GenBank/DDBJ databases">
        <title>Assessment of the enzymatic potential of alkaline-tolerant lipase obtained from Bacillus luteus H11 (technogenic soil) for the bioremediation of saline soils contaminated with petroleum substances.</title>
        <authorList>
            <person name="Kalwasinska A."/>
        </authorList>
    </citation>
    <scope>NUCLEOTIDE SEQUENCE [LARGE SCALE GENOMIC DNA]</scope>
    <source>
        <strain evidence="9 10">H11</strain>
    </source>
</reference>
<evidence type="ECO:0000313" key="9">
    <source>
        <dbReference type="EMBL" id="NJP38058.1"/>
    </source>
</evidence>
<name>A0A969PUA9_9BACI</name>
<sequence>MGTGMLALIALTPILAVLLFLVILRWPASRAMPVSLLITIAAAMIFWNVPANQIGGAIANGLVSALTILLIVFGALLLLNTLREGGALDTIRRGFTDISPDRRVQAIIICWLFGSFIEGASGFGTPAAIAAPLLVAIGFPAMAAVMVALTIQSTPVTFGAIGTPVLVGINDGLQNTAGFSTATLMEITQHVSILHAIIGSFIPLIMIAMLTKFFGKNRSFIEGLRAWKFALFAGVSFTIPYMLIAVFMGPEFPSLFGGLIGLAIVIPAAKRGLFVPKDDWQFEKESNWDPEWKGVLKTEAAGTVPKVSMIRAWVPYIIVGLLLVITRLDALPVKAWLQSVVVSFGEPFNAGIAVSFQPLYLPAAILILVSVLSVLLYKMPVARFGRAASLSFKTTVGAAAALIFAVPMVQVFINTGVEANAFGTMPFQLALGAESVFGSQWPLVSAVIGALGAFIAGSNTISNMMFSGFQYETAELIGVTGTTTVALQAIGGAAGNMICVHNVVAASAAAGLTGKEGLLIRKTLIPTTYYLVFAGALGSVWFYGFGLNIGSLLLVLVISGLAYAIYLGSRPVSEQEAVSKSA</sequence>
<organism evidence="9 10">
    <name type="scientific">Alkalicoccus luteus</name>
    <dbReference type="NCBI Taxonomy" id="1237094"/>
    <lineage>
        <taxon>Bacteria</taxon>
        <taxon>Bacillati</taxon>
        <taxon>Bacillota</taxon>
        <taxon>Bacilli</taxon>
        <taxon>Bacillales</taxon>
        <taxon>Bacillaceae</taxon>
        <taxon>Alkalicoccus</taxon>
    </lineage>
</organism>
<feature type="transmembrane region" description="Helical" evidence="8">
    <location>
        <begin position="313"/>
        <end position="337"/>
    </location>
</feature>
<evidence type="ECO:0000313" key="10">
    <source>
        <dbReference type="Proteomes" id="UP000752012"/>
    </source>
</evidence>
<feature type="transmembrane region" description="Helical" evidence="8">
    <location>
        <begin position="524"/>
        <end position="543"/>
    </location>
</feature>
<dbReference type="NCBIfam" id="TIGR00795">
    <property type="entry name" value="lctP"/>
    <property type="match status" value="1"/>
</dbReference>
<keyword evidence="7 8" id="KW-0472">Membrane</keyword>
<dbReference type="Proteomes" id="UP000752012">
    <property type="component" value="Unassembled WGS sequence"/>
</dbReference>
<dbReference type="AlphaFoldDB" id="A0A969PUA9"/>
<feature type="transmembrane region" description="Helical" evidence="8">
    <location>
        <begin position="193"/>
        <end position="214"/>
    </location>
</feature>
<dbReference type="GO" id="GO:0005886">
    <property type="term" value="C:plasma membrane"/>
    <property type="evidence" value="ECO:0007669"/>
    <property type="project" value="UniProtKB-SubCell"/>
</dbReference>
<dbReference type="Pfam" id="PF02652">
    <property type="entry name" value="Lactate_perm"/>
    <property type="match status" value="1"/>
</dbReference>
<feature type="transmembrane region" description="Helical" evidence="8">
    <location>
        <begin position="103"/>
        <end position="123"/>
    </location>
</feature>
<gene>
    <name evidence="9" type="ORF">HCN83_10740</name>
</gene>
<feature type="transmembrane region" description="Helical" evidence="8">
    <location>
        <begin position="129"/>
        <end position="149"/>
    </location>
</feature>
<keyword evidence="5 8" id="KW-0812">Transmembrane</keyword>
<dbReference type="PANTHER" id="PTHR30003:SF0">
    <property type="entry name" value="GLYCOLATE PERMEASE GLCA-RELATED"/>
    <property type="match status" value="1"/>
</dbReference>
<keyword evidence="4 8" id="KW-1003">Cell membrane</keyword>
<keyword evidence="6 8" id="KW-1133">Transmembrane helix</keyword>
<evidence type="ECO:0000256" key="8">
    <source>
        <dbReference type="RuleBase" id="RU365092"/>
    </source>
</evidence>
<comment type="function">
    <text evidence="8">Uptake of L-lactate across the membrane. Can also transport D-lactate and glycolate.</text>
</comment>
<accession>A0A969PUA9</accession>
<proteinExistence type="inferred from homology"/>
<feature type="transmembrane region" description="Helical" evidence="8">
    <location>
        <begin position="31"/>
        <end position="49"/>
    </location>
</feature>
<feature type="transmembrane region" description="Helical" evidence="8">
    <location>
        <begin position="61"/>
        <end position="82"/>
    </location>
</feature>
<feature type="transmembrane region" description="Helical" evidence="8">
    <location>
        <begin position="549"/>
        <end position="567"/>
    </location>
</feature>
<comment type="caution">
    <text evidence="8">Lacks conserved residue(s) required for the propagation of feature annotation.</text>
</comment>
<evidence type="ECO:0000256" key="4">
    <source>
        <dbReference type="ARBA" id="ARBA00022475"/>
    </source>
</evidence>
<dbReference type="RefSeq" id="WP_168007148.1">
    <property type="nucleotide sequence ID" value="NZ_JAATHJ010000015.1"/>
</dbReference>
<feature type="transmembrane region" description="Helical" evidence="8">
    <location>
        <begin position="156"/>
        <end position="173"/>
    </location>
</feature>
<keyword evidence="10" id="KW-1185">Reference proteome</keyword>
<evidence type="ECO:0000256" key="2">
    <source>
        <dbReference type="ARBA" id="ARBA00010100"/>
    </source>
</evidence>
<evidence type="ECO:0000256" key="3">
    <source>
        <dbReference type="ARBA" id="ARBA00022448"/>
    </source>
</evidence>
<feature type="transmembrane region" description="Helical" evidence="8">
    <location>
        <begin position="226"/>
        <end position="246"/>
    </location>
</feature>
<keyword evidence="3 8" id="KW-0813">Transport</keyword>
<evidence type="ECO:0000256" key="7">
    <source>
        <dbReference type="ARBA" id="ARBA00023136"/>
    </source>
</evidence>
<feature type="transmembrane region" description="Helical" evidence="8">
    <location>
        <begin position="357"/>
        <end position="377"/>
    </location>
</feature>
<feature type="transmembrane region" description="Helical" evidence="8">
    <location>
        <begin position="6"/>
        <end position="24"/>
    </location>
</feature>